<name>A0A0P9H026_RHOGW</name>
<dbReference type="EMBL" id="KQ474084">
    <property type="protein sequence ID" value="KPV73087.1"/>
    <property type="molecule type" value="Genomic_DNA"/>
</dbReference>
<sequence>MGANASTSKGGGAPGRDLDHYEVLGVEAFATQDEIKKAFRKAALKEHPDKNPNDVEGATQRFARIQAAWECLSDPQERAWYDDHREDINDSGAGATEADASFFDNLRRATAKPAARATPGRGLQTPHLMKFFSTSAWTGFDESPTGFFNTFATLFSLLGGEETAWSSPHLYPAFGTKQSPPDDVRAFYAAWINFATEKDFGWKDSYKVDDDMPRWQRREIDKENSRARTAAKREYNEAVRALVFYVRRRDPRFQSLTSSTARAAAEAETRAALAAAAKQRAAEREAAAARYAAQDWQSGGVDAVHRMWEEESDEEGEGGEEGEDEVVWCEACGRGYRSGGAWENHERSRKHGKNVERLVKEMQLEDAALGLDSEPPTAFATAQASPPSSATAVAPTAADAAALADSLASFSVDGDGDGSDSLLDDDDDDLEVDPPAATTAAVPAKSKKKPRRRGPPAVVPGLDDLSDSASEPREPARAPEREAEDGAASSSGRAAGAGGKKKGKKAARRKGVIDVALELDLEQDGDGLAASAAAAAAGPGLGLGLGTPLDSSDEEWRAGGGGKGGKGKKGRKGKGGGGAASAGAGGAATRSGTASGAATPAPAAQDVEADGGRRAQGGVDDDGEEDGPGMSKKDKRRAKEAARKAGGAGADTVCNVCSEPFASRTKLFQHIADTGHALAESGGGGTSSGKASKKKGRR</sequence>
<dbReference type="GO" id="GO:0005737">
    <property type="term" value="C:cytoplasm"/>
    <property type="evidence" value="ECO:0007669"/>
    <property type="project" value="TreeGrafter"/>
</dbReference>
<accession>A0A0P9H026</accession>
<dbReference type="InterPro" id="IPR018253">
    <property type="entry name" value="DnaJ_domain_CS"/>
</dbReference>
<dbReference type="OMA" id="DTCGEEF"/>
<dbReference type="InterPro" id="IPR036236">
    <property type="entry name" value="Znf_C2H2_sf"/>
</dbReference>
<evidence type="ECO:0000259" key="2">
    <source>
        <dbReference type="PROSITE" id="PS50076"/>
    </source>
</evidence>
<dbReference type="InterPro" id="IPR036869">
    <property type="entry name" value="J_dom_sf"/>
</dbReference>
<feature type="compositionally biased region" description="Low complexity" evidence="1">
    <location>
        <begin position="434"/>
        <end position="444"/>
    </location>
</feature>
<feature type="compositionally biased region" description="Gly residues" evidence="1">
    <location>
        <begin position="575"/>
        <end position="586"/>
    </location>
</feature>
<dbReference type="PANTHER" id="PTHR44029:SF1">
    <property type="entry name" value="DNAJ HOMOLOG SUBFAMILY C MEMBER 21"/>
    <property type="match status" value="1"/>
</dbReference>
<feature type="compositionally biased region" description="Acidic residues" evidence="1">
    <location>
        <begin position="414"/>
        <end position="432"/>
    </location>
</feature>
<dbReference type="PROSITE" id="PS00636">
    <property type="entry name" value="DNAJ_1"/>
    <property type="match status" value="1"/>
</dbReference>
<dbReference type="PRINTS" id="PR00625">
    <property type="entry name" value="JDOMAIN"/>
</dbReference>
<dbReference type="PANTHER" id="PTHR44029">
    <property type="entry name" value="DNAJ HOMOLOG SUBFAMILY C MEMBER 21"/>
    <property type="match status" value="1"/>
</dbReference>
<feature type="compositionally biased region" description="Basic residues" evidence="1">
    <location>
        <begin position="565"/>
        <end position="574"/>
    </location>
</feature>
<dbReference type="CDD" id="cd06257">
    <property type="entry name" value="DnaJ"/>
    <property type="match status" value="1"/>
</dbReference>
<dbReference type="STRING" id="578459.A0A0P9H026"/>
<organism evidence="3 4">
    <name type="scientific">Rhodotorula graminis (strain WP1)</name>
    <dbReference type="NCBI Taxonomy" id="578459"/>
    <lineage>
        <taxon>Eukaryota</taxon>
        <taxon>Fungi</taxon>
        <taxon>Dikarya</taxon>
        <taxon>Basidiomycota</taxon>
        <taxon>Pucciniomycotina</taxon>
        <taxon>Microbotryomycetes</taxon>
        <taxon>Sporidiobolales</taxon>
        <taxon>Sporidiobolaceae</taxon>
        <taxon>Rhodotorula</taxon>
    </lineage>
</organism>
<dbReference type="GeneID" id="28978234"/>
<dbReference type="PROSITE" id="PS00028">
    <property type="entry name" value="ZINC_FINGER_C2H2_1"/>
    <property type="match status" value="2"/>
</dbReference>
<dbReference type="InterPro" id="IPR013087">
    <property type="entry name" value="Znf_C2H2_type"/>
</dbReference>
<proteinExistence type="predicted"/>
<evidence type="ECO:0000256" key="1">
    <source>
        <dbReference type="SAM" id="MobiDB-lite"/>
    </source>
</evidence>
<keyword evidence="4" id="KW-1185">Reference proteome</keyword>
<evidence type="ECO:0000313" key="4">
    <source>
        <dbReference type="Proteomes" id="UP000053890"/>
    </source>
</evidence>
<feature type="domain" description="J" evidence="2">
    <location>
        <begin position="19"/>
        <end position="85"/>
    </location>
</feature>
<dbReference type="Proteomes" id="UP000053890">
    <property type="component" value="Unassembled WGS sequence"/>
</dbReference>
<dbReference type="PROSITE" id="PS50076">
    <property type="entry name" value="DNAJ_2"/>
    <property type="match status" value="1"/>
</dbReference>
<dbReference type="InterPro" id="IPR054076">
    <property type="entry name" value="ZUO1-like_ZHD"/>
</dbReference>
<feature type="region of interest" description="Disordered" evidence="1">
    <location>
        <begin position="414"/>
        <end position="510"/>
    </location>
</feature>
<dbReference type="Pfam" id="PF12874">
    <property type="entry name" value="zf-met"/>
    <property type="match status" value="1"/>
</dbReference>
<dbReference type="SMART" id="SM00271">
    <property type="entry name" value="DnaJ"/>
    <property type="match status" value="1"/>
</dbReference>
<reference evidence="3 4" key="1">
    <citation type="journal article" date="2015" name="Front. Microbiol.">
        <title>Genome sequence of the plant growth promoting endophytic yeast Rhodotorula graminis WP1.</title>
        <authorList>
            <person name="Firrincieli A."/>
            <person name="Otillar R."/>
            <person name="Salamov A."/>
            <person name="Schmutz J."/>
            <person name="Khan Z."/>
            <person name="Redman R.S."/>
            <person name="Fleck N.D."/>
            <person name="Lindquist E."/>
            <person name="Grigoriev I.V."/>
            <person name="Doty S.L."/>
        </authorList>
    </citation>
    <scope>NUCLEOTIDE SEQUENCE [LARGE SCALE GENOMIC DNA]</scope>
    <source>
        <strain evidence="3 4">WP1</strain>
    </source>
</reference>
<dbReference type="RefSeq" id="XP_018269136.1">
    <property type="nucleotide sequence ID" value="XM_018417786.1"/>
</dbReference>
<dbReference type="AlphaFoldDB" id="A0A0P9H026"/>
<dbReference type="SUPFAM" id="SSF46565">
    <property type="entry name" value="Chaperone J-domain"/>
    <property type="match status" value="1"/>
</dbReference>
<feature type="compositionally biased region" description="Low complexity" evidence="1">
    <location>
        <begin position="587"/>
        <end position="604"/>
    </location>
</feature>
<dbReference type="Pfam" id="PF00226">
    <property type="entry name" value="DnaJ"/>
    <property type="match status" value="1"/>
</dbReference>
<dbReference type="InterPro" id="IPR001623">
    <property type="entry name" value="DnaJ_domain"/>
</dbReference>
<feature type="compositionally biased region" description="Basic residues" evidence="1">
    <location>
        <begin position="499"/>
        <end position="510"/>
    </location>
</feature>
<gene>
    <name evidence="3" type="ORF">RHOBADRAFT_55315</name>
</gene>
<dbReference type="Pfam" id="PF21884">
    <property type="entry name" value="ZUO1-like_ZHD"/>
    <property type="match status" value="1"/>
</dbReference>
<dbReference type="Gene3D" id="1.10.287.110">
    <property type="entry name" value="DnaJ domain"/>
    <property type="match status" value="1"/>
</dbReference>
<feature type="region of interest" description="Disordered" evidence="1">
    <location>
        <begin position="676"/>
        <end position="698"/>
    </location>
</feature>
<feature type="compositionally biased region" description="Basic and acidic residues" evidence="1">
    <location>
        <begin position="470"/>
        <end position="481"/>
    </location>
</feature>
<feature type="compositionally biased region" description="Basic residues" evidence="1">
    <location>
        <begin position="445"/>
        <end position="454"/>
    </location>
</feature>
<dbReference type="InterPro" id="IPR051964">
    <property type="entry name" value="Chaperone_stress_response"/>
</dbReference>
<dbReference type="OrthoDB" id="5894at2759"/>
<feature type="region of interest" description="Disordered" evidence="1">
    <location>
        <begin position="531"/>
        <end position="654"/>
    </location>
</feature>
<dbReference type="SUPFAM" id="SSF57667">
    <property type="entry name" value="beta-beta-alpha zinc fingers"/>
    <property type="match status" value="1"/>
</dbReference>
<evidence type="ECO:0000313" key="3">
    <source>
        <dbReference type="EMBL" id="KPV73087.1"/>
    </source>
</evidence>
<protein>
    <recommendedName>
        <fullName evidence="2">J domain-containing protein</fullName>
    </recommendedName>
</protein>